<proteinExistence type="predicted"/>
<evidence type="ECO:0000313" key="2">
    <source>
        <dbReference type="EMBL" id="KAK3255767.1"/>
    </source>
</evidence>
<reference evidence="2 3" key="1">
    <citation type="journal article" date="2015" name="Genome Biol. Evol.">
        <title>Comparative Genomics of a Bacterivorous Green Alga Reveals Evolutionary Causalities and Consequences of Phago-Mixotrophic Mode of Nutrition.</title>
        <authorList>
            <person name="Burns J.A."/>
            <person name="Paasch A."/>
            <person name="Narechania A."/>
            <person name="Kim E."/>
        </authorList>
    </citation>
    <scope>NUCLEOTIDE SEQUENCE [LARGE SCALE GENOMIC DNA]</scope>
    <source>
        <strain evidence="2 3">PLY_AMNH</strain>
    </source>
</reference>
<dbReference type="Proteomes" id="UP001190700">
    <property type="component" value="Unassembled WGS sequence"/>
</dbReference>
<dbReference type="AlphaFoldDB" id="A0AAE0KPC0"/>
<sequence length="155" mass="16436">MSADLLCGASGSFDITFVDNTMSPTTSPSFSSTDSPTASPSSSPTTDTPTNTFTPTATPTEWSDTYELLVQKDKKLVPSCGEDSFVRSTDYSHPDDCKKKCDSMGDGCNVIYFYGSSGSTPECGGKVCPDCFYYNDAEGNIAYSDGCMLEEDGGS</sequence>
<dbReference type="EMBL" id="LGRX02022292">
    <property type="protein sequence ID" value="KAK3255767.1"/>
    <property type="molecule type" value="Genomic_DNA"/>
</dbReference>
<feature type="non-terminal residue" evidence="2">
    <location>
        <position position="155"/>
    </location>
</feature>
<gene>
    <name evidence="2" type="ORF">CYMTET_35068</name>
</gene>
<name>A0AAE0KPC0_9CHLO</name>
<feature type="region of interest" description="Disordered" evidence="1">
    <location>
        <begin position="24"/>
        <end position="59"/>
    </location>
</feature>
<keyword evidence="3" id="KW-1185">Reference proteome</keyword>
<evidence type="ECO:0000256" key="1">
    <source>
        <dbReference type="SAM" id="MobiDB-lite"/>
    </source>
</evidence>
<organism evidence="2 3">
    <name type="scientific">Cymbomonas tetramitiformis</name>
    <dbReference type="NCBI Taxonomy" id="36881"/>
    <lineage>
        <taxon>Eukaryota</taxon>
        <taxon>Viridiplantae</taxon>
        <taxon>Chlorophyta</taxon>
        <taxon>Pyramimonadophyceae</taxon>
        <taxon>Pyramimonadales</taxon>
        <taxon>Pyramimonadaceae</taxon>
        <taxon>Cymbomonas</taxon>
    </lineage>
</organism>
<accession>A0AAE0KPC0</accession>
<comment type="caution">
    <text evidence="2">The sequence shown here is derived from an EMBL/GenBank/DDBJ whole genome shotgun (WGS) entry which is preliminary data.</text>
</comment>
<evidence type="ECO:0000313" key="3">
    <source>
        <dbReference type="Proteomes" id="UP001190700"/>
    </source>
</evidence>
<protein>
    <submittedName>
        <fullName evidence="2">Uncharacterized protein</fullName>
    </submittedName>
</protein>